<reference evidence="3" key="1">
    <citation type="journal article" date="2019" name="Int. J. Syst. Evol. Microbiol.">
        <title>The Global Catalogue of Microorganisms (GCM) 10K type strain sequencing project: providing services to taxonomists for standard genome sequencing and annotation.</title>
        <authorList>
            <consortium name="The Broad Institute Genomics Platform"/>
            <consortium name="The Broad Institute Genome Sequencing Center for Infectious Disease"/>
            <person name="Wu L."/>
            <person name="Ma J."/>
        </authorList>
    </citation>
    <scope>NUCLEOTIDE SEQUENCE [LARGE SCALE GENOMIC DNA]</scope>
    <source>
        <strain evidence="3">KCTC 42808</strain>
    </source>
</reference>
<dbReference type="RefSeq" id="WP_379900331.1">
    <property type="nucleotide sequence ID" value="NZ_JBHULM010000001.1"/>
</dbReference>
<dbReference type="InterPro" id="IPR019861">
    <property type="entry name" value="PorP/SprF_Bacteroidetes"/>
</dbReference>
<evidence type="ECO:0000256" key="1">
    <source>
        <dbReference type="SAM" id="SignalP"/>
    </source>
</evidence>
<dbReference type="EMBL" id="JBHULM010000001">
    <property type="protein sequence ID" value="MFD2541044.1"/>
    <property type="molecule type" value="Genomic_DNA"/>
</dbReference>
<feature type="signal peptide" evidence="1">
    <location>
        <begin position="1"/>
        <end position="21"/>
    </location>
</feature>
<dbReference type="Proteomes" id="UP001597467">
    <property type="component" value="Unassembled WGS sequence"/>
</dbReference>
<gene>
    <name evidence="2" type="ORF">ACFSSB_01825</name>
</gene>
<accession>A0ABW5JYX7</accession>
<keyword evidence="1" id="KW-0732">Signal</keyword>
<dbReference type="NCBIfam" id="TIGR03519">
    <property type="entry name" value="T9SS_PorP_fam"/>
    <property type="match status" value="1"/>
</dbReference>
<name>A0ABW5JYX7_9FLAO</name>
<organism evidence="2 3">
    <name type="scientific">Lacinutrix gracilariae</name>
    <dbReference type="NCBI Taxonomy" id="1747198"/>
    <lineage>
        <taxon>Bacteria</taxon>
        <taxon>Pseudomonadati</taxon>
        <taxon>Bacteroidota</taxon>
        <taxon>Flavobacteriia</taxon>
        <taxon>Flavobacteriales</taxon>
        <taxon>Flavobacteriaceae</taxon>
        <taxon>Lacinutrix</taxon>
    </lineage>
</organism>
<evidence type="ECO:0000313" key="2">
    <source>
        <dbReference type="EMBL" id="MFD2541044.1"/>
    </source>
</evidence>
<comment type="caution">
    <text evidence="2">The sequence shown here is derived from an EMBL/GenBank/DDBJ whole genome shotgun (WGS) entry which is preliminary data.</text>
</comment>
<proteinExistence type="predicted"/>
<dbReference type="Pfam" id="PF11751">
    <property type="entry name" value="PorP_SprF"/>
    <property type="match status" value="1"/>
</dbReference>
<keyword evidence="3" id="KW-1185">Reference proteome</keyword>
<sequence length="310" mass="34910">MKLIKKYIVAFALLSCTVGFTQQLPQFTQYMYNTISINPAYAGSRETLSVVGLHRSQWVGFKGGPITQTLSAHTPLTNDKIGVGLSLINDKLGYQDFSYIYGDFSYTINTGEKTKLAFGLKAGFTQYSLSSTLRGNEPEDPAIYGVDDRWSPNIGVGFFWHTQKWYIGLSAPRILNTDYNKEGNSSGIQYEALERISYYFTGGYVFNLSDNTKFKPAALIKATNGAPLSYDLTANFLFHEKLWLGASYRINNYTSALGALADFQLSKEIRIGYTYEYPISDINAYTGGTHEILLMFEVFKVKRIKSPRYF</sequence>
<evidence type="ECO:0000313" key="3">
    <source>
        <dbReference type="Proteomes" id="UP001597467"/>
    </source>
</evidence>
<feature type="chain" id="PRO_5047423469" evidence="1">
    <location>
        <begin position="22"/>
        <end position="310"/>
    </location>
</feature>
<protein>
    <submittedName>
        <fullName evidence="2">Type IX secretion system membrane protein PorP/SprF</fullName>
    </submittedName>
</protein>